<dbReference type="PRINTS" id="PR00385">
    <property type="entry name" value="P450"/>
</dbReference>
<keyword evidence="11" id="KW-1185">Reference proteome</keyword>
<evidence type="ECO:0000256" key="1">
    <source>
        <dbReference type="ARBA" id="ARBA00001971"/>
    </source>
</evidence>
<dbReference type="InterPro" id="IPR001128">
    <property type="entry name" value="Cyt_P450"/>
</dbReference>
<evidence type="ECO:0000313" key="10">
    <source>
        <dbReference type="EMBL" id="KIJ38757.1"/>
    </source>
</evidence>
<comment type="pathway">
    <text evidence="2">Secondary metabolite biosynthesis.</text>
</comment>
<dbReference type="CDD" id="cd11065">
    <property type="entry name" value="CYP64-like"/>
    <property type="match status" value="1"/>
</dbReference>
<feature type="non-terminal residue" evidence="10">
    <location>
        <position position="1"/>
    </location>
</feature>
<evidence type="ECO:0000313" key="11">
    <source>
        <dbReference type="Proteomes" id="UP000054279"/>
    </source>
</evidence>
<proteinExistence type="inferred from homology"/>
<keyword evidence="9" id="KW-0472">Membrane</keyword>
<evidence type="ECO:0008006" key="12">
    <source>
        <dbReference type="Google" id="ProtNLM"/>
    </source>
</evidence>
<keyword evidence="8" id="KW-0503">Monooxygenase</keyword>
<organism evidence="10 11">
    <name type="scientific">Sphaerobolus stellatus (strain SS14)</name>
    <dbReference type="NCBI Taxonomy" id="990650"/>
    <lineage>
        <taxon>Eukaryota</taxon>
        <taxon>Fungi</taxon>
        <taxon>Dikarya</taxon>
        <taxon>Basidiomycota</taxon>
        <taxon>Agaricomycotina</taxon>
        <taxon>Agaricomycetes</taxon>
        <taxon>Phallomycetidae</taxon>
        <taxon>Geastrales</taxon>
        <taxon>Sphaerobolaceae</taxon>
        <taxon>Sphaerobolus</taxon>
    </lineage>
</organism>
<sequence>MLFNNPLDYFLLILGCTIVLAIPLINRRKRSPAIYPPGPKGHWLLGNVSDMPKEHEWETYTRWAKEHGDLVYIKVLRQPIVFVNSMTIAYELFERRSSIYSDRFDFPMLGELMGFDWNFVIMRYGDRWRRHRRSFHQRFNPGAILEYMPLQLNQTRSLLLRLRESPDDFLAHIRHLSGAVTMDIIYGIKVQPKDDPYLKLAEDGFAVASEAANPGSFLVDTLPILKYVPEWMPGAGFKTKARNARKLSTAMAVVPFTVCKNALEAGKASPSFTASSLSRLASQTTDDVEEDETIIRNTAATGYGAGADTTTVALHWWILAMILYPEVQARAQEELDRVLGDRLPTFDDLDQLPYITAMCKEVQRFHPVFPLGIAHGTVRDDVYKGYLIPKGSVVIGNAWAMLHDEKVYGANVNDFDPGRFLKAGVPDPIVAFGFGR</sequence>
<evidence type="ECO:0000256" key="5">
    <source>
        <dbReference type="ARBA" id="ARBA00022723"/>
    </source>
</evidence>
<dbReference type="HOGENOM" id="CLU_001570_2_2_1"/>
<dbReference type="GO" id="GO:0005506">
    <property type="term" value="F:iron ion binding"/>
    <property type="evidence" value="ECO:0007669"/>
    <property type="project" value="InterPro"/>
</dbReference>
<evidence type="ECO:0000256" key="3">
    <source>
        <dbReference type="ARBA" id="ARBA00010617"/>
    </source>
</evidence>
<dbReference type="Gene3D" id="1.10.630.10">
    <property type="entry name" value="Cytochrome P450"/>
    <property type="match status" value="1"/>
</dbReference>
<evidence type="ECO:0000256" key="4">
    <source>
        <dbReference type="ARBA" id="ARBA00022617"/>
    </source>
</evidence>
<evidence type="ECO:0000256" key="9">
    <source>
        <dbReference type="SAM" id="Phobius"/>
    </source>
</evidence>
<dbReference type="PANTHER" id="PTHR46300">
    <property type="entry name" value="P450, PUTATIVE (EUROFUNG)-RELATED-RELATED"/>
    <property type="match status" value="1"/>
</dbReference>
<dbReference type="GO" id="GO:0016705">
    <property type="term" value="F:oxidoreductase activity, acting on paired donors, with incorporation or reduction of molecular oxygen"/>
    <property type="evidence" value="ECO:0007669"/>
    <property type="project" value="InterPro"/>
</dbReference>
<comment type="cofactor">
    <cofactor evidence="1">
        <name>heme</name>
        <dbReference type="ChEBI" id="CHEBI:30413"/>
    </cofactor>
</comment>
<keyword evidence="5" id="KW-0479">Metal-binding</keyword>
<accession>A0A0C9VB38</accession>
<dbReference type="EMBL" id="KN837158">
    <property type="protein sequence ID" value="KIJ38757.1"/>
    <property type="molecule type" value="Genomic_DNA"/>
</dbReference>
<dbReference type="GO" id="GO:0020037">
    <property type="term" value="F:heme binding"/>
    <property type="evidence" value="ECO:0007669"/>
    <property type="project" value="InterPro"/>
</dbReference>
<evidence type="ECO:0000256" key="2">
    <source>
        <dbReference type="ARBA" id="ARBA00005179"/>
    </source>
</evidence>
<keyword evidence="6" id="KW-0560">Oxidoreductase</keyword>
<dbReference type="GO" id="GO:0004497">
    <property type="term" value="F:monooxygenase activity"/>
    <property type="evidence" value="ECO:0007669"/>
    <property type="project" value="UniProtKB-KW"/>
</dbReference>
<comment type="similarity">
    <text evidence="3">Belongs to the cytochrome P450 family.</text>
</comment>
<keyword evidence="7" id="KW-0408">Iron</keyword>
<reference evidence="10 11" key="1">
    <citation type="submission" date="2014-06" db="EMBL/GenBank/DDBJ databases">
        <title>Evolutionary Origins and Diversification of the Mycorrhizal Mutualists.</title>
        <authorList>
            <consortium name="DOE Joint Genome Institute"/>
            <consortium name="Mycorrhizal Genomics Consortium"/>
            <person name="Kohler A."/>
            <person name="Kuo A."/>
            <person name="Nagy L.G."/>
            <person name="Floudas D."/>
            <person name="Copeland A."/>
            <person name="Barry K.W."/>
            <person name="Cichocki N."/>
            <person name="Veneault-Fourrey C."/>
            <person name="LaButti K."/>
            <person name="Lindquist E.A."/>
            <person name="Lipzen A."/>
            <person name="Lundell T."/>
            <person name="Morin E."/>
            <person name="Murat C."/>
            <person name="Riley R."/>
            <person name="Ohm R."/>
            <person name="Sun H."/>
            <person name="Tunlid A."/>
            <person name="Henrissat B."/>
            <person name="Grigoriev I.V."/>
            <person name="Hibbett D.S."/>
            <person name="Martin F."/>
        </authorList>
    </citation>
    <scope>NUCLEOTIDE SEQUENCE [LARGE SCALE GENOMIC DNA]</scope>
    <source>
        <strain evidence="10 11">SS14</strain>
    </source>
</reference>
<dbReference type="InterPro" id="IPR002401">
    <property type="entry name" value="Cyt_P450_E_grp-I"/>
</dbReference>
<keyword evidence="9" id="KW-0812">Transmembrane</keyword>
<dbReference type="SUPFAM" id="SSF48264">
    <property type="entry name" value="Cytochrome P450"/>
    <property type="match status" value="1"/>
</dbReference>
<dbReference type="PANTHER" id="PTHR46300:SF7">
    <property type="entry name" value="P450, PUTATIVE (EUROFUNG)-RELATED"/>
    <property type="match status" value="1"/>
</dbReference>
<dbReference type="InterPro" id="IPR050364">
    <property type="entry name" value="Cytochrome_P450_fung"/>
</dbReference>
<protein>
    <recommendedName>
        <fullName evidence="12">Cytochrome P450</fullName>
    </recommendedName>
</protein>
<gene>
    <name evidence="10" type="ORF">M422DRAFT_33150</name>
</gene>
<keyword evidence="4" id="KW-0349">Heme</keyword>
<dbReference type="Pfam" id="PF00067">
    <property type="entry name" value="p450"/>
    <property type="match status" value="1"/>
</dbReference>
<keyword evidence="9" id="KW-1133">Transmembrane helix</keyword>
<dbReference type="OrthoDB" id="2789670at2759"/>
<evidence type="ECO:0000256" key="6">
    <source>
        <dbReference type="ARBA" id="ARBA00023002"/>
    </source>
</evidence>
<dbReference type="InterPro" id="IPR036396">
    <property type="entry name" value="Cyt_P450_sf"/>
</dbReference>
<dbReference type="PRINTS" id="PR00463">
    <property type="entry name" value="EP450I"/>
</dbReference>
<feature type="transmembrane region" description="Helical" evidence="9">
    <location>
        <begin position="6"/>
        <end position="25"/>
    </location>
</feature>
<dbReference type="Proteomes" id="UP000054279">
    <property type="component" value="Unassembled WGS sequence"/>
</dbReference>
<dbReference type="AlphaFoldDB" id="A0A0C9VB38"/>
<evidence type="ECO:0000256" key="7">
    <source>
        <dbReference type="ARBA" id="ARBA00023004"/>
    </source>
</evidence>
<name>A0A0C9VB38_SPHS4</name>
<evidence type="ECO:0000256" key="8">
    <source>
        <dbReference type="ARBA" id="ARBA00023033"/>
    </source>
</evidence>